<evidence type="ECO:0000313" key="2">
    <source>
        <dbReference type="EMBL" id="KAK7247551.1"/>
    </source>
</evidence>
<evidence type="ECO:0000256" key="1">
    <source>
        <dbReference type="SAM" id="SignalP"/>
    </source>
</evidence>
<comment type="caution">
    <text evidence="2">The sequence shown here is derived from an EMBL/GenBank/DDBJ whole genome shotgun (WGS) entry which is preliminary data.</text>
</comment>
<accession>A0AAN9E7K2</accession>
<gene>
    <name evidence="2" type="ORF">RIF29_42436</name>
</gene>
<dbReference type="Proteomes" id="UP001372338">
    <property type="component" value="Unassembled WGS sequence"/>
</dbReference>
<keyword evidence="3" id="KW-1185">Reference proteome</keyword>
<reference evidence="2 3" key="1">
    <citation type="submission" date="2024-01" db="EMBL/GenBank/DDBJ databases">
        <title>The genomes of 5 underutilized Papilionoideae crops provide insights into root nodulation and disease resistanc.</title>
        <authorList>
            <person name="Yuan L."/>
        </authorList>
    </citation>
    <scope>NUCLEOTIDE SEQUENCE [LARGE SCALE GENOMIC DNA]</scope>
    <source>
        <strain evidence="2">ZHUSHIDOU_FW_LH</strain>
        <tissue evidence="2">Leaf</tissue>
    </source>
</reference>
<feature type="signal peptide" evidence="1">
    <location>
        <begin position="1"/>
        <end position="24"/>
    </location>
</feature>
<protein>
    <submittedName>
        <fullName evidence="2">Uncharacterized protein</fullName>
    </submittedName>
</protein>
<proteinExistence type="predicted"/>
<evidence type="ECO:0000313" key="3">
    <source>
        <dbReference type="Proteomes" id="UP001372338"/>
    </source>
</evidence>
<name>A0AAN9E7K2_CROPI</name>
<sequence length="158" mass="17739">MAKSMAYISSVLLLAFLTSSHVSARELSETSSRSNLNDNFEHPMNSMFGVSLKNKIVQLRPSILQDDNDDDAYFIDPYFLPTFLFDTDIPPPPPFPPPLVRPYFQPFGSLSIKDGIEGYQRVLHRSFDKSFGMKNGGKTGYGVGPSMEDTIEDTKNYN</sequence>
<dbReference type="EMBL" id="JAYWIO010000008">
    <property type="protein sequence ID" value="KAK7247551.1"/>
    <property type="molecule type" value="Genomic_DNA"/>
</dbReference>
<feature type="chain" id="PRO_5042929686" evidence="1">
    <location>
        <begin position="25"/>
        <end position="158"/>
    </location>
</feature>
<organism evidence="2 3">
    <name type="scientific">Crotalaria pallida</name>
    <name type="common">Smooth rattlebox</name>
    <name type="synonym">Crotalaria striata</name>
    <dbReference type="NCBI Taxonomy" id="3830"/>
    <lineage>
        <taxon>Eukaryota</taxon>
        <taxon>Viridiplantae</taxon>
        <taxon>Streptophyta</taxon>
        <taxon>Embryophyta</taxon>
        <taxon>Tracheophyta</taxon>
        <taxon>Spermatophyta</taxon>
        <taxon>Magnoliopsida</taxon>
        <taxon>eudicotyledons</taxon>
        <taxon>Gunneridae</taxon>
        <taxon>Pentapetalae</taxon>
        <taxon>rosids</taxon>
        <taxon>fabids</taxon>
        <taxon>Fabales</taxon>
        <taxon>Fabaceae</taxon>
        <taxon>Papilionoideae</taxon>
        <taxon>50 kb inversion clade</taxon>
        <taxon>genistoids sensu lato</taxon>
        <taxon>core genistoids</taxon>
        <taxon>Crotalarieae</taxon>
        <taxon>Crotalaria</taxon>
    </lineage>
</organism>
<keyword evidence="1" id="KW-0732">Signal</keyword>
<dbReference type="AlphaFoldDB" id="A0AAN9E7K2"/>